<feature type="compositionally biased region" description="Low complexity" evidence="5">
    <location>
        <begin position="773"/>
        <end position="782"/>
    </location>
</feature>
<evidence type="ECO:0000313" key="8">
    <source>
        <dbReference type="EMBL" id="CAG7786783.1"/>
    </source>
</evidence>
<accession>A0A8J2L342</accession>
<evidence type="ECO:0000259" key="6">
    <source>
        <dbReference type="PROSITE" id="PS50002"/>
    </source>
</evidence>
<feature type="compositionally biased region" description="Low complexity" evidence="5">
    <location>
        <begin position="502"/>
        <end position="518"/>
    </location>
</feature>
<feature type="region of interest" description="Disordered" evidence="5">
    <location>
        <begin position="208"/>
        <end position="256"/>
    </location>
</feature>
<feature type="compositionally biased region" description="Polar residues" evidence="5">
    <location>
        <begin position="677"/>
        <end position="690"/>
    </location>
</feature>
<feature type="compositionally biased region" description="Basic residues" evidence="5">
    <location>
        <begin position="1074"/>
        <end position="1086"/>
    </location>
</feature>
<feature type="compositionally biased region" description="Basic and acidic residues" evidence="5">
    <location>
        <begin position="1338"/>
        <end position="1355"/>
    </location>
</feature>
<feature type="domain" description="SoHo" evidence="7">
    <location>
        <begin position="278"/>
        <end position="340"/>
    </location>
</feature>
<dbReference type="CDD" id="cd11781">
    <property type="entry name" value="SH3_Sorbs_1"/>
    <property type="match status" value="1"/>
</dbReference>
<keyword evidence="3" id="KW-0965">Cell junction</keyword>
<proteinExistence type="predicted"/>
<feature type="compositionally biased region" description="Basic and acidic residues" evidence="5">
    <location>
        <begin position="1691"/>
        <end position="1706"/>
    </location>
</feature>
<dbReference type="Pfam" id="PF00018">
    <property type="entry name" value="SH3_1"/>
    <property type="match status" value="1"/>
</dbReference>
<feature type="region of interest" description="Disordered" evidence="5">
    <location>
        <begin position="85"/>
        <end position="116"/>
    </location>
</feature>
<dbReference type="InterPro" id="IPR003127">
    <property type="entry name" value="SoHo_dom"/>
</dbReference>
<feature type="region of interest" description="Disordered" evidence="5">
    <location>
        <begin position="281"/>
        <end position="300"/>
    </location>
</feature>
<dbReference type="SMART" id="SM00326">
    <property type="entry name" value="SH3"/>
    <property type="match status" value="1"/>
</dbReference>
<feature type="domain" description="SH3" evidence="6">
    <location>
        <begin position="2111"/>
        <end position="2168"/>
    </location>
</feature>
<dbReference type="PANTHER" id="PTHR14167">
    <property type="entry name" value="SH3 DOMAIN-CONTAINING"/>
    <property type="match status" value="1"/>
</dbReference>
<feature type="region of interest" description="Disordered" evidence="5">
    <location>
        <begin position="1063"/>
        <end position="1116"/>
    </location>
</feature>
<feature type="compositionally biased region" description="Pro residues" evidence="5">
    <location>
        <begin position="1849"/>
        <end position="1861"/>
    </location>
</feature>
<feature type="region of interest" description="Disordered" evidence="5">
    <location>
        <begin position="1791"/>
        <end position="1865"/>
    </location>
</feature>
<evidence type="ECO:0000256" key="4">
    <source>
        <dbReference type="PROSITE-ProRule" id="PRU00192"/>
    </source>
</evidence>
<keyword evidence="2 4" id="KW-0728">SH3 domain</keyword>
<feature type="region of interest" description="Disordered" evidence="5">
    <location>
        <begin position="469"/>
        <end position="524"/>
    </location>
</feature>
<feature type="compositionally biased region" description="Low complexity" evidence="5">
    <location>
        <begin position="242"/>
        <end position="251"/>
    </location>
</feature>
<sequence>MPVAHLNFQIGPTGNASNNQSSHVSSTVNTPKPGVWAPGSKNNSPVSSPSNVRRGDNLINVRKTSKGDEVDSSALPHLQEPIVPIWTPPSAASPSTQKKFRPVNFNAQTSPTGSPRIVSLERSLSAGHVGEQKLSLAGGSSGRNFVSSTPDHKEESKDLSRVEGGGSIHQNHNLHQSQSSQSVHLPKYQSPTVTLLQKAREGHLPKGALYLDHKNPGVQRSSSASGGFNSLLPQQHPVVAGPSSSSQQPSSLNPNDTLYELKKEDYKTTPTGATRRAEFTPRKYDGVGPTTPEGVPIALKSGITSNGHEWYRRMYESLHVDKPHRKVTGLRSPYGGPTGGSWSEPEGYESDTYAYKYATLDRRKLRDRYVPDTEYLSPGPGTPTSIPGSIRFTPGRIEDYTPGNSSVAAKEIRRHKPTLQWALGSKDLGYESDSNLVIRKRQEAQDIPPPPPLSPAEQRQVYVEIQKGGEVPLHGLRKPAPEKPKAMSPMPSFEEVKRSLASRPRSGSPSSFRSGSPSMLKSPQSTVALIQERIQAKLRRANSDINPAKLHGRSRSSPGNSAASRLIHSVRSVSHVRGALPASFIPIRSRNTSMEKLRVSSPELTSPREVKKAMETSHKLSIKLEVVEPAPASSSKSNGSRKTKHTESSEKKSGMKKSGTSSKTGKKAKSVKIAENGATTINDKISSNGHSPVPAKPPRKLHGKSSEGKVESTPGGKVHKTVKATPVATRHAGCLSPHHSRPTSPGGSAGLSLAPAASSSNSMNIPIPPKIPPGMLVKSSAGLGSGGGGKSEKRKSGSLGSTGGGGTIVAATAGGMSSVTSGSSSQPGSSGTITTTTTTTRGSASLTLTSGISTSGRSGGMSSRSHRSPGDGLSQEKDNKGNRISRSTSSKVCSSVVQLTATISASESGTTHNKGKWTRMEVEERRATKRAREEEGSKSCERKDGGRMEGRKNERKREEMMMEEASSLFLPLSLPLTSTLPSSPFLTIPPRKGKDFLTEVWTLEEEHDSCTSRSCTPNFRSLPALTPYLRETKRVTGSMFVTKTNHAAMLREKAALAKRLGLDEASSSTNTGSKFHKAKGNKKLKSRSSSAGSRQDSVVPLGAGPDSEASHNKGRNNGVFRSASCLGLRRSRDYTYAKYILELQHSRKKSPRFVQLHRLYSSLERLGQLERSTSMYDIPILSLERQLDFDAWWKVRNRTRVDEEIASISSQLSTAQRNREFFFRPRRVEEFKWKGDSALRCKQWSINELRSFLMGEEEKRHSKSASDLHKTAWRGTSVKEVALTMEVNALSKSGLTFAESNRIFGGPWLRRAFSMSSTLSEDQRENIKKRLGTLISPERLKSKKEREGRPSERRVVTSRMGLTASSDPPSSSALYRTESGRIFGADGCLTEAAKKQLSRSLSQEFREKKSVEKVVRTTKTDNKTSKVDKTKSSESESAKSDDSVRTVIHVPISTQLLLKKMEKEKEKEKSRIPVYSVYCSKGVPSKVTFFENYYHKPGDSPKQFSTLPTIRSKGSVSTAKIVKTGSSTVGRSVSPSHLRKGESICGERKRGPSVSPVRSPLGTLRRSRSASPSSSTKTALSYMSHVNVISRLASLLLKKDEALKHLVTREIMERDKLERLRLTNAGEVDRLKYYFETFYSNEDEYRKLLPEINLLRCLFCSDPNLARMTEWRSDHCDRRCASADIFKEKLERHQQQQLDRKPDGRESSPVNCSSPDLYLNSRSRKPIYQPSSTPNVCQPTLTAHCFLESPNKSLEYLNQPLVQQPASSSCYSSDYSGNFWDYYSATDSVGTASPSPPYHSVSIPPPPRVLESRGVGSKGTSSGNWNVDPALHQPKFRYVPPQPRTNIHPMPPPLPPPPAPPKISALQQQVGGNISNKSNSENRPCNPYLYRSVRYWRPRTRTRENDGPIPPSRNPPQASQNRIQSPPPPLLPPSCCSSSTAQVASNKNPLVSKQAWSLRHSHDDDDDDDYEEDAGKQAENQIPLVENPFLKQAQLKSNVSTEPESPAASPLLPAAAPVKYAESEVNIHYKAPVRLVEKDYIGEEELRRRQQLSMKRFYEEQRHRKFLAEIQDMENRRHTDNFTPSQKSPIPLNRYEDDEPQRPRWRDRTPDQRIVAKALFNFVPQNSRELSFRKGDILYIRRKLDANWLEGEHNAAVGIFPSSYVEVK</sequence>
<dbReference type="PROSITE" id="PS50002">
    <property type="entry name" value="SH3"/>
    <property type="match status" value="1"/>
</dbReference>
<feature type="compositionally biased region" description="Low complexity" evidence="5">
    <location>
        <begin position="1087"/>
        <end position="1097"/>
    </location>
</feature>
<feature type="compositionally biased region" description="Polar residues" evidence="5">
    <location>
        <begin position="1363"/>
        <end position="1374"/>
    </location>
</feature>
<dbReference type="GO" id="GO:0070161">
    <property type="term" value="C:anchoring junction"/>
    <property type="evidence" value="ECO:0007669"/>
    <property type="project" value="UniProtKB-SubCell"/>
</dbReference>
<gene>
    <name evidence="8" type="ORF">AFUS01_LOCUS25335</name>
</gene>
<feature type="compositionally biased region" description="Low complexity" evidence="5">
    <location>
        <begin position="169"/>
        <end position="185"/>
    </location>
</feature>
<name>A0A8J2L342_9HEXA</name>
<feature type="compositionally biased region" description="Low complexity" evidence="5">
    <location>
        <begin position="42"/>
        <end position="52"/>
    </location>
</feature>
<organism evidence="8 9">
    <name type="scientific">Allacma fusca</name>
    <dbReference type="NCBI Taxonomy" id="39272"/>
    <lineage>
        <taxon>Eukaryota</taxon>
        <taxon>Metazoa</taxon>
        <taxon>Ecdysozoa</taxon>
        <taxon>Arthropoda</taxon>
        <taxon>Hexapoda</taxon>
        <taxon>Collembola</taxon>
        <taxon>Symphypleona</taxon>
        <taxon>Sminthuridae</taxon>
        <taxon>Allacma</taxon>
    </lineage>
</organism>
<dbReference type="InterPro" id="IPR050384">
    <property type="entry name" value="Endophilin_SH3RF"/>
</dbReference>
<evidence type="ECO:0000256" key="1">
    <source>
        <dbReference type="ARBA" id="ARBA00004282"/>
    </source>
</evidence>
<feature type="region of interest" description="Disordered" evidence="5">
    <location>
        <begin position="134"/>
        <end position="186"/>
    </location>
</feature>
<dbReference type="InterPro" id="IPR001452">
    <property type="entry name" value="SH3_domain"/>
</dbReference>
<dbReference type="PROSITE" id="PS50831">
    <property type="entry name" value="SOHO"/>
    <property type="match status" value="1"/>
</dbReference>
<dbReference type="PANTHER" id="PTHR14167:SF116">
    <property type="entry name" value="CAP, ISOFORM AC"/>
    <property type="match status" value="1"/>
</dbReference>
<evidence type="ECO:0000313" key="9">
    <source>
        <dbReference type="Proteomes" id="UP000708208"/>
    </source>
</evidence>
<evidence type="ECO:0000256" key="2">
    <source>
        <dbReference type="ARBA" id="ARBA00022443"/>
    </source>
</evidence>
<evidence type="ECO:0000259" key="7">
    <source>
        <dbReference type="PROSITE" id="PS50831"/>
    </source>
</evidence>
<dbReference type="Proteomes" id="UP000708208">
    <property type="component" value="Unassembled WGS sequence"/>
</dbReference>
<feature type="compositionally biased region" description="Polar residues" evidence="5">
    <location>
        <begin position="10"/>
        <end position="30"/>
    </location>
</feature>
<feature type="compositionally biased region" description="Low complexity" evidence="5">
    <location>
        <begin position="885"/>
        <end position="897"/>
    </location>
</feature>
<comment type="caution">
    <text evidence="8">The sequence shown here is derived from an EMBL/GenBank/DDBJ whole genome shotgun (WGS) entry which is preliminary data.</text>
</comment>
<feature type="compositionally biased region" description="Basic and acidic residues" evidence="5">
    <location>
        <begin position="918"/>
        <end position="958"/>
    </location>
</feature>
<evidence type="ECO:0000256" key="3">
    <source>
        <dbReference type="ARBA" id="ARBA00022949"/>
    </source>
</evidence>
<feature type="compositionally biased region" description="Polar residues" evidence="5">
    <location>
        <begin position="1915"/>
        <end position="1924"/>
    </location>
</feature>
<feature type="compositionally biased region" description="Basic and acidic residues" evidence="5">
    <location>
        <begin position="150"/>
        <end position="161"/>
    </location>
</feature>
<reference evidence="8" key="1">
    <citation type="submission" date="2021-06" db="EMBL/GenBank/DDBJ databases">
        <authorList>
            <person name="Hodson N. C."/>
            <person name="Mongue J. A."/>
            <person name="Jaron S. K."/>
        </authorList>
    </citation>
    <scope>NUCLEOTIDE SEQUENCE</scope>
</reference>
<feature type="region of interest" description="Disordered" evidence="5">
    <location>
        <begin position="1336"/>
        <end position="1375"/>
    </location>
</feature>
<feature type="compositionally biased region" description="Polar residues" evidence="5">
    <location>
        <begin position="898"/>
        <end position="912"/>
    </location>
</feature>
<feature type="compositionally biased region" description="Low complexity" evidence="5">
    <location>
        <begin position="744"/>
        <end position="765"/>
    </location>
</feature>
<feature type="region of interest" description="Disordered" evidence="5">
    <location>
        <begin position="1408"/>
        <end position="1443"/>
    </location>
</feature>
<dbReference type="OrthoDB" id="19092at2759"/>
<feature type="region of interest" description="Disordered" evidence="5">
    <location>
        <begin position="2076"/>
        <end position="2108"/>
    </location>
</feature>
<feature type="region of interest" description="Disordered" evidence="5">
    <location>
        <begin position="539"/>
        <end position="564"/>
    </location>
</feature>
<feature type="compositionally biased region" description="Polar residues" evidence="5">
    <location>
        <begin position="1940"/>
        <end position="1955"/>
    </location>
</feature>
<dbReference type="EMBL" id="CAJVCH010325917">
    <property type="protein sequence ID" value="CAG7786783.1"/>
    <property type="molecule type" value="Genomic_DNA"/>
</dbReference>
<feature type="region of interest" description="Disordered" evidence="5">
    <location>
        <begin position="1527"/>
        <end position="1576"/>
    </location>
</feature>
<feature type="region of interest" description="Disordered" evidence="5">
    <location>
        <begin position="623"/>
        <end position="958"/>
    </location>
</feature>
<feature type="compositionally biased region" description="Basic and acidic residues" evidence="5">
    <location>
        <begin position="1539"/>
        <end position="1550"/>
    </location>
</feature>
<evidence type="ECO:0000256" key="5">
    <source>
        <dbReference type="SAM" id="MobiDB-lite"/>
    </source>
</evidence>
<feature type="region of interest" description="Disordered" evidence="5">
    <location>
        <begin position="1896"/>
        <end position="1981"/>
    </location>
</feature>
<feature type="compositionally biased region" description="Polar residues" evidence="5">
    <location>
        <begin position="218"/>
        <end position="233"/>
    </location>
</feature>
<keyword evidence="9" id="KW-1185">Reference proteome</keyword>
<feature type="region of interest" description="Disordered" evidence="5">
    <location>
        <begin position="1"/>
        <end position="57"/>
    </location>
</feature>
<comment type="subcellular location">
    <subcellularLocation>
        <location evidence="1">Cell junction</location>
    </subcellularLocation>
</comment>
<protein>
    <submittedName>
        <fullName evidence="8">Uncharacterized protein</fullName>
    </submittedName>
</protein>
<feature type="region of interest" description="Disordered" evidence="5">
    <location>
        <begin position="1691"/>
        <end position="1734"/>
    </location>
</feature>
<feature type="compositionally biased region" description="Low complexity" evidence="5">
    <location>
        <begin position="808"/>
        <end position="863"/>
    </location>
</feature>